<evidence type="ECO:0000313" key="3">
    <source>
        <dbReference type="Proteomes" id="UP000523545"/>
    </source>
</evidence>
<evidence type="ECO:0000313" key="2">
    <source>
        <dbReference type="EMBL" id="NYH40858.1"/>
    </source>
</evidence>
<sequence>MSIIEDVGGQVRAASEEFPVALLGQALEKFGLAAERLRWVRQESANPMGVPELSAATEHAESAGYALRVAQEQLSAYLTAIGLGADGAPAPRPEQRAPRHDTPPAAGPTAVAPEPTEQVRMSRWWSVRVAELTGGREGTDDEPDERVDDSQELLRRVVGGVRSGDRDRLRKELRRAPADVGLGMAALAPPLLRELAGELLGHPPRATDLGRLRGELDGRVRDLLPGLPPPVLETLLTRVCRMPPPRASGEPPHAADSAVTAGVATGLLLARLGRDLPAGGAKEPVGAGQPNGAEQRGGAGQPARVGRPAGAGPSAGVGGRPAGSGARVGGAVQRPGAQRSGGLPPRTDGLPPRTDGLPPRTDGLPPRTDGLPTRSGGVPPRSGSPWRDAPARRSFDG</sequence>
<dbReference type="Proteomes" id="UP000523545">
    <property type="component" value="Unassembled WGS sequence"/>
</dbReference>
<comment type="caution">
    <text evidence="2">The sequence shown here is derived from an EMBL/GenBank/DDBJ whole genome shotgun (WGS) entry which is preliminary data.</text>
</comment>
<dbReference type="EMBL" id="JACCHK010000001">
    <property type="protein sequence ID" value="NYH40858.1"/>
    <property type="molecule type" value="Genomic_DNA"/>
</dbReference>
<protein>
    <submittedName>
        <fullName evidence="2">Uncharacterized protein</fullName>
    </submittedName>
</protein>
<feature type="compositionally biased region" description="Gly residues" evidence="1">
    <location>
        <begin position="313"/>
        <end position="328"/>
    </location>
</feature>
<accession>A0A7Z0BB60</accession>
<evidence type="ECO:0000256" key="1">
    <source>
        <dbReference type="SAM" id="MobiDB-lite"/>
    </source>
</evidence>
<feature type="compositionally biased region" description="Basic and acidic residues" evidence="1">
    <location>
        <begin position="93"/>
        <end position="102"/>
    </location>
</feature>
<gene>
    <name evidence="2" type="ORF">HNR22_000585</name>
</gene>
<name>A0A7Z0BB60_9ACTN</name>
<feature type="compositionally biased region" description="Low complexity" evidence="1">
    <location>
        <begin position="301"/>
        <end position="312"/>
    </location>
</feature>
<feature type="compositionally biased region" description="Low complexity" evidence="1">
    <location>
        <begin position="103"/>
        <end position="116"/>
    </location>
</feature>
<dbReference type="AlphaFoldDB" id="A0A7Z0BB60"/>
<reference evidence="2 3" key="1">
    <citation type="submission" date="2020-07" db="EMBL/GenBank/DDBJ databases">
        <title>Sequencing the genomes of 1000 actinobacteria strains.</title>
        <authorList>
            <person name="Klenk H.-P."/>
        </authorList>
    </citation>
    <scope>NUCLEOTIDE SEQUENCE [LARGE SCALE GENOMIC DNA]</scope>
    <source>
        <strain evidence="2 3">DSM 45876</strain>
    </source>
</reference>
<proteinExistence type="predicted"/>
<feature type="region of interest" description="Disordered" evidence="1">
    <location>
        <begin position="85"/>
        <end position="118"/>
    </location>
</feature>
<dbReference type="RefSeq" id="WP_179778953.1">
    <property type="nucleotide sequence ID" value="NZ_JACCHK010000001.1"/>
</dbReference>
<keyword evidence="3" id="KW-1185">Reference proteome</keyword>
<organism evidence="2 3">
    <name type="scientific">Micromonospora jinlongensis</name>
    <dbReference type="NCBI Taxonomy" id="1287877"/>
    <lineage>
        <taxon>Bacteria</taxon>
        <taxon>Bacillati</taxon>
        <taxon>Actinomycetota</taxon>
        <taxon>Actinomycetes</taxon>
        <taxon>Micromonosporales</taxon>
        <taxon>Micromonosporaceae</taxon>
        <taxon>Micromonospora</taxon>
    </lineage>
</organism>
<feature type="region of interest" description="Disordered" evidence="1">
    <location>
        <begin position="279"/>
        <end position="397"/>
    </location>
</feature>